<name>A0A146KF43_9EUKA</name>
<evidence type="ECO:0000256" key="3">
    <source>
        <dbReference type="ARBA" id="ARBA00025786"/>
    </source>
</evidence>
<dbReference type="PANTHER" id="PTHR23091">
    <property type="entry name" value="N-TERMINAL ACETYLTRANSFERASE"/>
    <property type="match status" value="1"/>
</dbReference>
<keyword evidence="2" id="KW-0012">Acyltransferase</keyword>
<proteinExistence type="inferred from homology"/>
<dbReference type="PROSITE" id="PS51186">
    <property type="entry name" value="GNAT"/>
    <property type="match status" value="1"/>
</dbReference>
<evidence type="ECO:0000313" key="5">
    <source>
        <dbReference type="EMBL" id="JAP94051.1"/>
    </source>
</evidence>
<evidence type="ECO:0000256" key="2">
    <source>
        <dbReference type="ARBA" id="ARBA00023315"/>
    </source>
</evidence>
<dbReference type="GO" id="GO:0031415">
    <property type="term" value="C:NatA complex"/>
    <property type="evidence" value="ECO:0007669"/>
    <property type="project" value="InterPro"/>
</dbReference>
<feature type="domain" description="N-acetyltransferase" evidence="4">
    <location>
        <begin position="1"/>
        <end position="92"/>
    </location>
</feature>
<organism evidence="5">
    <name type="scientific">Trepomonas sp. PC1</name>
    <dbReference type="NCBI Taxonomy" id="1076344"/>
    <lineage>
        <taxon>Eukaryota</taxon>
        <taxon>Metamonada</taxon>
        <taxon>Diplomonadida</taxon>
        <taxon>Hexamitidae</taxon>
        <taxon>Hexamitinae</taxon>
        <taxon>Trepomonas</taxon>
    </lineage>
</organism>
<sequence length="92" mass="10895">MIIRRSEQQDLQMIKYVNKQCLKENYSDDWWESYLLQWHNLLLVACHKNEIVGYIVGEIENDIGYIASIAVLENFRNRGLGKQLLLQVHEAM</sequence>
<keyword evidence="1 5" id="KW-0808">Transferase</keyword>
<gene>
    <name evidence="5" type="ORF">TPC1_13433</name>
</gene>
<dbReference type="AlphaFoldDB" id="A0A146KF43"/>
<dbReference type="CDD" id="cd04301">
    <property type="entry name" value="NAT_SF"/>
    <property type="match status" value="1"/>
</dbReference>
<accession>A0A146KF43</accession>
<evidence type="ECO:0000256" key="1">
    <source>
        <dbReference type="ARBA" id="ARBA00022679"/>
    </source>
</evidence>
<dbReference type="InterPro" id="IPR000182">
    <property type="entry name" value="GNAT_dom"/>
</dbReference>
<dbReference type="PANTHER" id="PTHR23091:SF4">
    <property type="entry name" value="N-TERMINAL AMINO-ACID N(ALPHA)-ACETYLTRANSFERASE NATA"/>
    <property type="match status" value="1"/>
</dbReference>
<dbReference type="Gene3D" id="3.40.630.30">
    <property type="match status" value="1"/>
</dbReference>
<dbReference type="GO" id="GO:0004596">
    <property type="term" value="F:protein-N-terminal amino-acid acetyltransferase activity"/>
    <property type="evidence" value="ECO:0007669"/>
    <property type="project" value="InterPro"/>
</dbReference>
<dbReference type="EMBL" id="GDID01002555">
    <property type="protein sequence ID" value="JAP94051.1"/>
    <property type="molecule type" value="Transcribed_RNA"/>
</dbReference>
<dbReference type="Pfam" id="PF00583">
    <property type="entry name" value="Acetyltransf_1"/>
    <property type="match status" value="1"/>
</dbReference>
<reference evidence="5" key="1">
    <citation type="submission" date="2015-07" db="EMBL/GenBank/DDBJ databases">
        <title>Adaptation to a free-living lifestyle via gene acquisitions in the diplomonad Trepomonas sp. PC1.</title>
        <authorList>
            <person name="Xu F."/>
            <person name="Jerlstrom-Hultqvist J."/>
            <person name="Kolisko M."/>
            <person name="Simpson A.G.B."/>
            <person name="Roger A.J."/>
            <person name="Svard S.G."/>
            <person name="Andersson J.O."/>
        </authorList>
    </citation>
    <scope>NUCLEOTIDE SEQUENCE</scope>
    <source>
        <strain evidence="5">PC1</strain>
    </source>
</reference>
<comment type="similarity">
    <text evidence="3">Belongs to the acetyltransferase family. ARD1 subfamily.</text>
</comment>
<evidence type="ECO:0000259" key="4">
    <source>
        <dbReference type="PROSITE" id="PS51186"/>
    </source>
</evidence>
<protein>
    <submittedName>
        <fullName evidence="5">N-terminal acetyltransferase complex ARD1 subunit</fullName>
    </submittedName>
</protein>
<dbReference type="InterPro" id="IPR016181">
    <property type="entry name" value="Acyl_CoA_acyltransferase"/>
</dbReference>
<feature type="non-terminal residue" evidence="5">
    <location>
        <position position="92"/>
    </location>
</feature>
<dbReference type="SUPFAM" id="SSF55729">
    <property type="entry name" value="Acyl-CoA N-acyltransferases (Nat)"/>
    <property type="match status" value="1"/>
</dbReference>
<dbReference type="InterPro" id="IPR045047">
    <property type="entry name" value="Ard1-like"/>
</dbReference>